<reference evidence="3" key="1">
    <citation type="submission" date="2017-11" db="EMBL/GenBank/DDBJ databases">
        <authorList>
            <person name="Wibberg D."/>
        </authorList>
    </citation>
    <scope>NUCLEOTIDE SEQUENCE [LARGE SCALE GENOMIC DNA]</scope>
</reference>
<feature type="compositionally biased region" description="Basic and acidic residues" evidence="1">
    <location>
        <begin position="456"/>
        <end position="474"/>
    </location>
</feature>
<keyword evidence="3" id="KW-1185">Reference proteome</keyword>
<evidence type="ECO:0000313" key="2">
    <source>
        <dbReference type="EMBL" id="SOR84102.1"/>
    </source>
</evidence>
<proteinExistence type="predicted"/>
<protein>
    <submittedName>
        <fullName evidence="2">Uncharacterized protein</fullName>
    </submittedName>
</protein>
<dbReference type="RefSeq" id="WP_010037989.1">
    <property type="nucleotide sequence ID" value="NZ_LT962942.1"/>
</dbReference>
<sequence length="474" mass="52621">MSTTPTAPRTGPLAGLAPADVTPSEVPPLALYQSPWTIALAIAFAFRGAGTYVIDDIDNAGVARGKEQRPDFHAVRKEVLSKKGWTNCRPLGAFCPDGLLFANLARADYTALDRRVPLAVLARHRSTTVERLVRETSRRHGMWSLAGPDRAITAVPMRDAAAGLRDIIAKHEQAVLRTLARPRDHEPALRRLRHLMPEPRPEGSLLDYFRQCLRRGLELVDSDAPVLSAARDLIPPDGGRLLPRFLDGDPEAVDVYNTAAAIQGSRPIDTDHPLPYYTVGLSDGVRADLTRATRPARDQVIAPKILVLERAAGMALPRTTAARSTILAREHAYRGLACGSSQVFFDTDWLESLGSCRTEVHVDELFQPLVGRRRTMPLGGLAAELVHQDAAQEEDHQQDPARQWTRWALHETLTDLRTWHYPVLTYAVAGDGWLERLRLRSYTEYRTSPPNVRPLPETKRSVNGRHDGRTDPPQ</sequence>
<dbReference type="OrthoDB" id="9897123at2"/>
<gene>
    <name evidence="2" type="ORF">SCNRRL3882_7547</name>
</gene>
<accession>A0A2N9BL69</accession>
<feature type="region of interest" description="Disordered" evidence="1">
    <location>
        <begin position="446"/>
        <end position="474"/>
    </location>
</feature>
<evidence type="ECO:0000256" key="1">
    <source>
        <dbReference type="SAM" id="MobiDB-lite"/>
    </source>
</evidence>
<organism evidence="2 3">
    <name type="scientific">Streptomyces chartreusis NRRL 3882</name>
    <dbReference type="NCBI Taxonomy" id="1079985"/>
    <lineage>
        <taxon>Bacteria</taxon>
        <taxon>Bacillati</taxon>
        <taxon>Actinomycetota</taxon>
        <taxon>Actinomycetes</taxon>
        <taxon>Kitasatosporales</taxon>
        <taxon>Streptomycetaceae</taxon>
        <taxon>Streptomyces</taxon>
    </lineage>
</organism>
<dbReference type="AlphaFoldDB" id="A0A2N9BL69"/>
<dbReference type="EMBL" id="LT963352">
    <property type="protein sequence ID" value="SOR84102.1"/>
    <property type="molecule type" value="Genomic_DNA"/>
</dbReference>
<dbReference type="Proteomes" id="UP000235464">
    <property type="component" value="Chromosome I"/>
</dbReference>
<evidence type="ECO:0000313" key="3">
    <source>
        <dbReference type="Proteomes" id="UP000235464"/>
    </source>
</evidence>
<name>A0A2N9BL69_STRCX</name>